<proteinExistence type="predicted"/>
<dbReference type="STRING" id="1797532.A2729_03445"/>
<name>A0A1G1XYK2_9BACT</name>
<evidence type="ECO:0000313" key="2">
    <source>
        <dbReference type="EMBL" id="OGY45082.1"/>
    </source>
</evidence>
<reference evidence="2 3" key="1">
    <citation type="journal article" date="2016" name="Nat. Commun.">
        <title>Thousands of microbial genomes shed light on interconnected biogeochemical processes in an aquifer system.</title>
        <authorList>
            <person name="Anantharaman K."/>
            <person name="Brown C.T."/>
            <person name="Hug L.A."/>
            <person name="Sharon I."/>
            <person name="Castelle C.J."/>
            <person name="Probst A.J."/>
            <person name="Thomas B.C."/>
            <person name="Singh A."/>
            <person name="Wilkins M.J."/>
            <person name="Karaoz U."/>
            <person name="Brodie E.L."/>
            <person name="Williams K.H."/>
            <person name="Hubbard S.S."/>
            <person name="Banfield J.F."/>
        </authorList>
    </citation>
    <scope>NUCLEOTIDE SEQUENCE [LARGE SCALE GENOMIC DNA]</scope>
</reference>
<dbReference type="Proteomes" id="UP000178930">
    <property type="component" value="Unassembled WGS sequence"/>
</dbReference>
<organism evidence="2 3">
    <name type="scientific">Candidatus Buchananbacteria bacterium RIFCSPHIGHO2_01_FULL_39_14</name>
    <dbReference type="NCBI Taxonomy" id="1797532"/>
    <lineage>
        <taxon>Bacteria</taxon>
        <taxon>Candidatus Buchananiibacteriota</taxon>
    </lineage>
</organism>
<dbReference type="InterPro" id="IPR011042">
    <property type="entry name" value="6-blade_b-propeller_TolB-like"/>
</dbReference>
<evidence type="ECO:0000313" key="3">
    <source>
        <dbReference type="Proteomes" id="UP000178930"/>
    </source>
</evidence>
<feature type="transmembrane region" description="Helical" evidence="1">
    <location>
        <begin position="7"/>
        <end position="29"/>
    </location>
</feature>
<keyword evidence="1" id="KW-1133">Transmembrane helix</keyword>
<dbReference type="Gene3D" id="2.120.10.30">
    <property type="entry name" value="TolB, C-terminal domain"/>
    <property type="match status" value="1"/>
</dbReference>
<gene>
    <name evidence="2" type="ORF">A2729_03445</name>
</gene>
<evidence type="ECO:0008006" key="4">
    <source>
        <dbReference type="Google" id="ProtNLM"/>
    </source>
</evidence>
<accession>A0A1G1XYK2</accession>
<comment type="caution">
    <text evidence="2">The sequence shown here is derived from an EMBL/GenBank/DDBJ whole genome shotgun (WGS) entry which is preliminary data.</text>
</comment>
<dbReference type="AlphaFoldDB" id="A0A1G1XYK2"/>
<dbReference type="EMBL" id="MHIB01000006">
    <property type="protein sequence ID" value="OGY45082.1"/>
    <property type="molecule type" value="Genomic_DNA"/>
</dbReference>
<sequence length="422" mass="46098">MTLNWKRILILIGFIAGVVLIGYLLYFTFLRPALPGAPAPVNGNVNLPPGVLPSAGVNVNILTNLNVNGGLPTGANINVNLAPAELPVGSVQPTETAAGGLTQTTTLTDHQALKPTLASNGSDAYYYDRTTGLFYQVAPDGKKTPLSNTVFFEVEKVTWAPNKNLAVLEYPDGANIAYNFSNNKQVTLPSHWKDFSFSPKGDKLVFKSMGDTTDNRWLAIANFDGSQAKKIEALGDQDATVYPLWSPNNQMIAMYTQDAGFDQQNLLFIGANNENFNQVPIAGRGFQAAWSPNGNQLLYSVYSSQTNYKPTLWLIDVAGDNIGQNRRSLRLETWANKCSFSGNEAIYCAVPRSLEDGAGIFQNDLDSSPTDIYKIDLKTGLRARIAIPAGNHNIDQVFTTADDDYLYFTDKTSGQLYKINLK</sequence>
<dbReference type="SUPFAM" id="SSF82171">
    <property type="entry name" value="DPP6 N-terminal domain-like"/>
    <property type="match status" value="1"/>
</dbReference>
<evidence type="ECO:0000256" key="1">
    <source>
        <dbReference type="SAM" id="Phobius"/>
    </source>
</evidence>
<protein>
    <recommendedName>
        <fullName evidence="4">DUF5050 domain-containing protein</fullName>
    </recommendedName>
</protein>
<keyword evidence="1" id="KW-0472">Membrane</keyword>
<keyword evidence="1" id="KW-0812">Transmembrane</keyword>